<gene>
    <name evidence="1" type="ORF">TH3_21628</name>
</gene>
<dbReference type="Pfam" id="PF16816">
    <property type="entry name" value="DotD"/>
    <property type="match status" value="1"/>
</dbReference>
<proteinExistence type="predicted"/>
<organism evidence="1 2">
    <name type="scientific">Thalassospira xiamenensis M-5 = DSM 17429</name>
    <dbReference type="NCBI Taxonomy" id="1123366"/>
    <lineage>
        <taxon>Bacteria</taxon>
        <taxon>Pseudomonadati</taxon>
        <taxon>Pseudomonadota</taxon>
        <taxon>Alphaproteobacteria</taxon>
        <taxon>Rhodospirillales</taxon>
        <taxon>Thalassospiraceae</taxon>
        <taxon>Thalassospira</taxon>
    </lineage>
</organism>
<protein>
    <submittedName>
        <fullName evidence="1">Lipoprotein</fullName>
    </submittedName>
</protein>
<sequence>MRSYKIAATLICGALIPNLTGCQTTGTSTANIPAARQIKVVEVDPIGDALVAAAEESSRALDKLSLVQQARTPPAEVKPLHIPSEMDREIIFDWHGEIEPALRALTREIGYDFEVAGRKGAVPVIVHVSGERPRSIYAILRDLGTQAGRWATVAVNPDASIKRVELRYEGL</sequence>
<dbReference type="EMBL" id="CP004389">
    <property type="protein sequence ID" value="AJD54398.1"/>
    <property type="molecule type" value="Genomic_DNA"/>
</dbReference>
<name>A0AB72ULE5_9PROT</name>
<evidence type="ECO:0000313" key="2">
    <source>
        <dbReference type="Proteomes" id="UP000007127"/>
    </source>
</evidence>
<dbReference type="Gene3D" id="3.55.50.60">
    <property type="entry name" value="DotD protein"/>
    <property type="match status" value="1"/>
</dbReference>
<keyword evidence="1" id="KW-0614">Plasmid</keyword>
<accession>A0AB72ULE5</accession>
<dbReference type="Proteomes" id="UP000007127">
    <property type="component" value="Plasmid"/>
</dbReference>
<keyword evidence="1" id="KW-0449">Lipoprotein</keyword>
<reference evidence="1 2" key="1">
    <citation type="journal article" date="2012" name="J. Bacteriol.">
        <title>Genome sequence of Thalassospira xiamenensis type strain M-5.</title>
        <authorList>
            <person name="Lai Q."/>
            <person name="Shao Z."/>
        </authorList>
    </citation>
    <scope>NUCLEOTIDE SEQUENCE [LARGE SCALE GENOMIC DNA]</scope>
    <source>
        <strain evidence="1 2">M-5</strain>
    </source>
</reference>
<dbReference type="KEGG" id="txi:TH3_21628"/>
<dbReference type="AlphaFoldDB" id="A0AB72ULE5"/>
<dbReference type="InterPro" id="IPR031817">
    <property type="entry name" value="DotD"/>
</dbReference>
<geneLocation type="plasmid" evidence="2"/>
<evidence type="ECO:0000313" key="1">
    <source>
        <dbReference type="EMBL" id="AJD54398.1"/>
    </source>
</evidence>
<dbReference type="InterPro" id="IPR038140">
    <property type="entry name" value="DotD_sf"/>
</dbReference>